<evidence type="ECO:0000313" key="4">
    <source>
        <dbReference type="Proteomes" id="UP000199515"/>
    </source>
</evidence>
<dbReference type="RefSeq" id="WP_091295451.1">
    <property type="nucleotide sequence ID" value="NZ_FNON01000008.1"/>
</dbReference>
<proteinExistence type="predicted"/>
<dbReference type="EMBL" id="FNON01000008">
    <property type="protein sequence ID" value="SDY98708.1"/>
    <property type="molecule type" value="Genomic_DNA"/>
</dbReference>
<evidence type="ECO:0000256" key="1">
    <source>
        <dbReference type="SAM" id="MobiDB-lite"/>
    </source>
</evidence>
<evidence type="ECO:0000259" key="2">
    <source>
        <dbReference type="PROSITE" id="PS50943"/>
    </source>
</evidence>
<dbReference type="OrthoDB" id="5184419at2"/>
<dbReference type="CDD" id="cd00093">
    <property type="entry name" value="HTH_XRE"/>
    <property type="match status" value="1"/>
</dbReference>
<dbReference type="GO" id="GO:0003677">
    <property type="term" value="F:DNA binding"/>
    <property type="evidence" value="ECO:0007669"/>
    <property type="project" value="InterPro"/>
</dbReference>
<dbReference type="Proteomes" id="UP000199515">
    <property type="component" value="Unassembled WGS sequence"/>
</dbReference>
<reference evidence="3 4" key="1">
    <citation type="submission" date="2016-10" db="EMBL/GenBank/DDBJ databases">
        <authorList>
            <person name="de Groot N.N."/>
        </authorList>
    </citation>
    <scope>NUCLEOTIDE SEQUENCE [LARGE SCALE GENOMIC DNA]</scope>
    <source>
        <strain evidence="3 4">CPCC 202699</strain>
    </source>
</reference>
<dbReference type="Pfam" id="PF13560">
    <property type="entry name" value="HTH_31"/>
    <property type="match status" value="1"/>
</dbReference>
<dbReference type="InterPro" id="IPR010982">
    <property type="entry name" value="Lambda_DNA-bd_dom_sf"/>
</dbReference>
<dbReference type="SMART" id="SM00530">
    <property type="entry name" value="HTH_XRE"/>
    <property type="match status" value="1"/>
</dbReference>
<dbReference type="PROSITE" id="PS50943">
    <property type="entry name" value="HTH_CROC1"/>
    <property type="match status" value="1"/>
</dbReference>
<sequence length="439" mass="47142">MTEQPATFGVELRRRRTDAGFSLATFAQRVHYSKGYLGRIETGEKPATLDLARRCDAALEAGGALVALVPKEATPSDPPAMATSEPDSEPDNEVWVMTMEPDGSSRLVPMRRREALAVGAASLLGLTLGSQSSAAAARQDSTIVAFKALFEQTRQLGQITGPSVVLPTVIAQTHTLRGLATGADSRSRAELLQLAARYAEYAGWMTQEAGDDRGALWWTRSAVDMANAAGDTELSTYALIRQALITLYQDDAASTIGLARQAGSDPRTPARIRGLAALREAQGHALACDYDQTQRSLDLAQQLLADSADKSKDGVVTGSASVTSTRLQAMVAGWCLHDLGRPQQAGDLLDAQLNAIPDSARRTHARFGARRALAYASAGEIDHACTLAHRVLDSAEVVDSATIRVDLRRLTRTLARWHSHQPVRDLYPRLNAALRTPIG</sequence>
<dbReference type="SUPFAM" id="SSF47413">
    <property type="entry name" value="lambda repressor-like DNA-binding domains"/>
    <property type="match status" value="1"/>
</dbReference>
<organism evidence="3 4">
    <name type="scientific">Amycolatopsis xylanica</name>
    <dbReference type="NCBI Taxonomy" id="589385"/>
    <lineage>
        <taxon>Bacteria</taxon>
        <taxon>Bacillati</taxon>
        <taxon>Actinomycetota</taxon>
        <taxon>Actinomycetes</taxon>
        <taxon>Pseudonocardiales</taxon>
        <taxon>Pseudonocardiaceae</taxon>
        <taxon>Amycolatopsis</taxon>
    </lineage>
</organism>
<name>A0A1H3PCC2_9PSEU</name>
<evidence type="ECO:0000313" key="3">
    <source>
        <dbReference type="EMBL" id="SDY98708.1"/>
    </source>
</evidence>
<feature type="domain" description="HTH cro/C1-type" evidence="2">
    <location>
        <begin position="12"/>
        <end position="65"/>
    </location>
</feature>
<protein>
    <submittedName>
        <fullName evidence="3">Helix-turn-helix domain-containing protein</fullName>
    </submittedName>
</protein>
<keyword evidence="4" id="KW-1185">Reference proteome</keyword>
<accession>A0A1H3PCC2</accession>
<dbReference type="AlphaFoldDB" id="A0A1H3PCC2"/>
<gene>
    <name evidence="3" type="ORF">SAMN05421504_108141</name>
</gene>
<feature type="region of interest" description="Disordered" evidence="1">
    <location>
        <begin position="72"/>
        <end position="92"/>
    </location>
</feature>
<dbReference type="STRING" id="589385.SAMN05421504_108141"/>
<dbReference type="Gene3D" id="1.10.260.40">
    <property type="entry name" value="lambda repressor-like DNA-binding domains"/>
    <property type="match status" value="1"/>
</dbReference>
<dbReference type="InterPro" id="IPR001387">
    <property type="entry name" value="Cro/C1-type_HTH"/>
</dbReference>